<dbReference type="PROSITE" id="PS00216">
    <property type="entry name" value="SUGAR_TRANSPORT_1"/>
    <property type="match status" value="1"/>
</dbReference>
<keyword evidence="3 5" id="KW-1133">Transmembrane helix</keyword>
<dbReference type="EMBL" id="CP089982">
    <property type="protein sequence ID" value="WXA95731.1"/>
    <property type="molecule type" value="Genomic_DNA"/>
</dbReference>
<dbReference type="CDD" id="cd17321">
    <property type="entry name" value="MFS_MMR_MDR_like"/>
    <property type="match status" value="1"/>
</dbReference>
<evidence type="ECO:0000256" key="2">
    <source>
        <dbReference type="ARBA" id="ARBA00022692"/>
    </source>
</evidence>
<accession>A0ABZ2KAM6</accession>
<dbReference type="InterPro" id="IPR020846">
    <property type="entry name" value="MFS_dom"/>
</dbReference>
<keyword evidence="2 5" id="KW-0812">Transmembrane</keyword>
<evidence type="ECO:0000256" key="1">
    <source>
        <dbReference type="ARBA" id="ARBA00004141"/>
    </source>
</evidence>
<feature type="transmembrane region" description="Helical" evidence="5">
    <location>
        <begin position="83"/>
        <end position="106"/>
    </location>
</feature>
<feature type="transmembrane region" description="Helical" evidence="5">
    <location>
        <begin position="200"/>
        <end position="222"/>
    </location>
</feature>
<dbReference type="Proteomes" id="UP001379533">
    <property type="component" value="Chromosome"/>
</dbReference>
<evidence type="ECO:0000256" key="3">
    <source>
        <dbReference type="ARBA" id="ARBA00022989"/>
    </source>
</evidence>
<feature type="transmembrane region" description="Helical" evidence="5">
    <location>
        <begin position="271"/>
        <end position="297"/>
    </location>
</feature>
<dbReference type="Gene3D" id="1.20.1250.20">
    <property type="entry name" value="MFS general substrate transporter like domains"/>
    <property type="match status" value="1"/>
</dbReference>
<feature type="transmembrane region" description="Helical" evidence="5">
    <location>
        <begin position="169"/>
        <end position="188"/>
    </location>
</feature>
<feature type="transmembrane region" description="Helical" evidence="5">
    <location>
        <begin position="477"/>
        <end position="497"/>
    </location>
</feature>
<feature type="transmembrane region" description="Helical" evidence="5">
    <location>
        <begin position="112"/>
        <end position="130"/>
    </location>
</feature>
<evidence type="ECO:0000313" key="8">
    <source>
        <dbReference type="Proteomes" id="UP001379533"/>
    </source>
</evidence>
<protein>
    <submittedName>
        <fullName evidence="7">MFS transporter</fullName>
    </submittedName>
</protein>
<keyword evidence="4 5" id="KW-0472">Membrane</keyword>
<dbReference type="InterPro" id="IPR011701">
    <property type="entry name" value="MFS"/>
</dbReference>
<dbReference type="Pfam" id="PF07690">
    <property type="entry name" value="MFS_1"/>
    <property type="match status" value="1"/>
</dbReference>
<feature type="transmembrane region" description="Helical" evidence="5">
    <location>
        <begin position="364"/>
        <end position="389"/>
    </location>
</feature>
<comment type="subcellular location">
    <subcellularLocation>
        <location evidence="1">Membrane</location>
        <topology evidence="1">Multi-pass membrane protein</topology>
    </subcellularLocation>
</comment>
<feature type="domain" description="Major facilitator superfamily (MFS) profile" evidence="6">
    <location>
        <begin position="17"/>
        <end position="501"/>
    </location>
</feature>
<gene>
    <name evidence="7" type="ORF">LZC95_02610</name>
</gene>
<dbReference type="PANTHER" id="PTHR42718:SF49">
    <property type="entry name" value="EXPORT PROTEIN"/>
    <property type="match status" value="1"/>
</dbReference>
<feature type="transmembrane region" description="Helical" evidence="5">
    <location>
        <begin position="309"/>
        <end position="327"/>
    </location>
</feature>
<dbReference type="SUPFAM" id="SSF103473">
    <property type="entry name" value="MFS general substrate transporter"/>
    <property type="match status" value="1"/>
</dbReference>
<dbReference type="Gene3D" id="1.20.1720.10">
    <property type="entry name" value="Multidrug resistance protein D"/>
    <property type="match status" value="1"/>
</dbReference>
<evidence type="ECO:0000259" key="6">
    <source>
        <dbReference type="PROSITE" id="PS50850"/>
    </source>
</evidence>
<feature type="transmembrane region" description="Helical" evidence="5">
    <location>
        <begin position="410"/>
        <end position="428"/>
    </location>
</feature>
<dbReference type="RefSeq" id="WP_394846340.1">
    <property type="nucleotide sequence ID" value="NZ_CP089982.1"/>
</dbReference>
<dbReference type="PANTHER" id="PTHR42718">
    <property type="entry name" value="MAJOR FACILITATOR SUPERFAMILY MULTIDRUG TRANSPORTER MFSC"/>
    <property type="match status" value="1"/>
</dbReference>
<feature type="transmembrane region" description="Helical" evidence="5">
    <location>
        <begin position="142"/>
        <end position="163"/>
    </location>
</feature>
<proteinExistence type="predicted"/>
<evidence type="ECO:0000256" key="4">
    <source>
        <dbReference type="ARBA" id="ARBA00023136"/>
    </source>
</evidence>
<name>A0ABZ2KAM6_9BACT</name>
<feature type="transmembrane region" description="Helical" evidence="5">
    <location>
        <begin position="334"/>
        <end position="352"/>
    </location>
</feature>
<dbReference type="InterPro" id="IPR036259">
    <property type="entry name" value="MFS_trans_sf"/>
</dbReference>
<evidence type="ECO:0000313" key="7">
    <source>
        <dbReference type="EMBL" id="WXA95731.1"/>
    </source>
</evidence>
<keyword evidence="8" id="KW-1185">Reference proteome</keyword>
<sequence>MNSTGTGVDTTTQKRMVLGAVCLAALAMPLSFTGPAVALPAIAQNLGSSAIALSWVTNAFMLSFGSCLMAAGALADQFGRKRLFVGGVAVFALTALTASAAPNIVWLDVLRAAQGVAGAAAFSGGAAALAQEFDGSARTRAFSLLGTTFGVGLAFGPILAGFMIQHFGWRSVFLSVTVISTFALVFGARCMRESRDPDAVGLDWPGAISFTAALTLFTYAVLLAPDSGWTSIPVVLLLVGSVASMVAFVMVENRVRRPMLDLSLFRYPRFIGVQFLAAAPAYSYVVLQVLLPIRFIGIEGYSAVEAGRMMILLSAPMLVVPMLAGILTRWVSAGLISGVGLLICAGGLVWLAQCAPGQPADVLALPMLLIGFGISLPWGLMDGLAVSVVPKERAGMATGIFSTTRVAGEGIALAIVGALLAGLAESALRTTPSANSSPALPEAAHWLAMGEVPHATSLLPGTHHEALVYAYGEAFHILLYILATITVVSAGMVFGFLSQSKLPHLADPEPDAQSAVG</sequence>
<evidence type="ECO:0000256" key="5">
    <source>
        <dbReference type="SAM" id="Phobius"/>
    </source>
</evidence>
<organism evidence="7 8">
    <name type="scientific">Pendulispora brunnea</name>
    <dbReference type="NCBI Taxonomy" id="2905690"/>
    <lineage>
        <taxon>Bacteria</taxon>
        <taxon>Pseudomonadati</taxon>
        <taxon>Myxococcota</taxon>
        <taxon>Myxococcia</taxon>
        <taxon>Myxococcales</taxon>
        <taxon>Sorangiineae</taxon>
        <taxon>Pendulisporaceae</taxon>
        <taxon>Pendulispora</taxon>
    </lineage>
</organism>
<dbReference type="InterPro" id="IPR005829">
    <property type="entry name" value="Sugar_transporter_CS"/>
</dbReference>
<reference evidence="7 8" key="1">
    <citation type="submission" date="2021-12" db="EMBL/GenBank/DDBJ databases">
        <title>Discovery of the Pendulisporaceae a myxobacterial family with distinct sporulation behavior and unique specialized metabolism.</title>
        <authorList>
            <person name="Garcia R."/>
            <person name="Popoff A."/>
            <person name="Bader C.D."/>
            <person name="Loehr J."/>
            <person name="Walesch S."/>
            <person name="Walt C."/>
            <person name="Boldt J."/>
            <person name="Bunk B."/>
            <person name="Haeckl F.J.F.P.J."/>
            <person name="Gunesch A.P."/>
            <person name="Birkelbach J."/>
            <person name="Nuebel U."/>
            <person name="Pietschmann T."/>
            <person name="Bach T."/>
            <person name="Mueller R."/>
        </authorList>
    </citation>
    <scope>NUCLEOTIDE SEQUENCE [LARGE SCALE GENOMIC DNA]</scope>
    <source>
        <strain evidence="7 8">MSr12523</strain>
    </source>
</reference>
<dbReference type="PROSITE" id="PS50850">
    <property type="entry name" value="MFS"/>
    <property type="match status" value="1"/>
</dbReference>
<feature type="transmembrane region" description="Helical" evidence="5">
    <location>
        <begin position="228"/>
        <end position="251"/>
    </location>
</feature>
<feature type="transmembrane region" description="Helical" evidence="5">
    <location>
        <begin position="50"/>
        <end position="71"/>
    </location>
</feature>